<dbReference type="InterPro" id="IPR032675">
    <property type="entry name" value="LRR_dom_sf"/>
</dbReference>
<keyword evidence="2 4" id="KW-0732">Signal</keyword>
<dbReference type="InterPro" id="IPR001611">
    <property type="entry name" value="Leu-rich_rpt"/>
</dbReference>
<evidence type="ECO:0000256" key="2">
    <source>
        <dbReference type="ARBA" id="ARBA00022729"/>
    </source>
</evidence>
<organism evidence="5 6">
    <name type="scientific">Daphnia galeata</name>
    <dbReference type="NCBI Taxonomy" id="27404"/>
    <lineage>
        <taxon>Eukaryota</taxon>
        <taxon>Metazoa</taxon>
        <taxon>Ecdysozoa</taxon>
        <taxon>Arthropoda</taxon>
        <taxon>Crustacea</taxon>
        <taxon>Branchiopoda</taxon>
        <taxon>Diplostraca</taxon>
        <taxon>Cladocera</taxon>
        <taxon>Anomopoda</taxon>
        <taxon>Daphniidae</taxon>
        <taxon>Daphnia</taxon>
    </lineage>
</organism>
<evidence type="ECO:0008006" key="7">
    <source>
        <dbReference type="Google" id="ProtNLM"/>
    </source>
</evidence>
<gene>
    <name evidence="5" type="ORF">DGAL_LOCUS12292</name>
</gene>
<dbReference type="AlphaFoldDB" id="A0A8J2RX38"/>
<keyword evidence="6" id="KW-1185">Reference proteome</keyword>
<protein>
    <recommendedName>
        <fullName evidence="7">Fibronectin type-III domain-containing protein</fullName>
    </recommendedName>
</protein>
<dbReference type="Gene3D" id="3.80.10.10">
    <property type="entry name" value="Ribonuclease Inhibitor"/>
    <property type="match status" value="2"/>
</dbReference>
<evidence type="ECO:0000313" key="5">
    <source>
        <dbReference type="EMBL" id="CAH0108872.1"/>
    </source>
</evidence>
<evidence type="ECO:0000313" key="6">
    <source>
        <dbReference type="Proteomes" id="UP000789390"/>
    </source>
</evidence>
<reference evidence="5" key="1">
    <citation type="submission" date="2021-11" db="EMBL/GenBank/DDBJ databases">
        <authorList>
            <person name="Schell T."/>
        </authorList>
    </citation>
    <scope>NUCLEOTIDE SEQUENCE</scope>
    <source>
        <strain evidence="5">M5</strain>
    </source>
</reference>
<dbReference type="PROSITE" id="PS51450">
    <property type="entry name" value="LRR"/>
    <property type="match status" value="2"/>
</dbReference>
<feature type="chain" id="PRO_5035269465" description="Fibronectin type-III domain-containing protein" evidence="4">
    <location>
        <begin position="22"/>
        <end position="747"/>
    </location>
</feature>
<proteinExistence type="predicted"/>
<accession>A0A8J2RX38</accession>
<evidence type="ECO:0000256" key="1">
    <source>
        <dbReference type="ARBA" id="ARBA00022614"/>
    </source>
</evidence>
<dbReference type="PANTHER" id="PTHR24373">
    <property type="entry name" value="SLIT RELATED LEUCINE-RICH REPEAT NEURONAL PROTEIN"/>
    <property type="match status" value="1"/>
</dbReference>
<feature type="signal peptide" evidence="4">
    <location>
        <begin position="1"/>
        <end position="21"/>
    </location>
</feature>
<comment type="caution">
    <text evidence="5">The sequence shown here is derived from an EMBL/GenBank/DDBJ whole genome shotgun (WGS) entry which is preliminary data.</text>
</comment>
<sequence length="747" mass="83966">MWSWFWIVAIMLVNQPVHLEALKPPLCQAVYGIRMSWNGTVEKVLDAARCENADVVFIKSFLEQIKSQILGGNLLELEINNCSVPSLSGSDSLGGIGLRRLSIQQSRLNNLSIDSLIGQENVLEELDLSGNNLEEIPVAIRNLTALIRMDLSRNRIRSLPQGSVFFHLLKLRHLNMNYNRLGYLDTVRFPSGVASGQILPLAIFNLEPLRDHIETIQLRSNNLTAFPDQFSRSFGRLRHLDLSYNNFQNIPLKSFSKMPRLAWLQLNNNKLYEISQLQLPLSLKTISLRGNPVRCDCSAIWLWQWSQSQKTLTDGAEFELDDCIHPERWKGQQLTNLPPDFCINSETTYVDTASADPDDTETILQSISFDATPSSDRINVTMHVIGNISTAINWTINYRQFGNGKTGEFPITGILFGNQTQALVGLMASTGYQICVQLTGRTTRNQHARCLEVTTLPETIVSYPVTEVAVAASVSTSTTLVVVILVCCCCPSIKCGKKNKKDQNNLPGDNSKDEVDQKSKALKFASSTSIDPASAAIWPNTEQSHSGQFSTFRGLAIARQPVDDQSHQVFQATCNYLRQRALDPSRGLGNRGNSHLLEITQHRRHSMTAQPPIYLTPMTDSQLNPSMTEQTRFTPGNNVRYFNASYGLTEFHPGQSSNYNPMGDQYKYCTWRPSKKIRHPPLLNSWTSYPDFLANSGSFQQHPLPPYQPAIAVPVYSMTTSCRTRRNRDRFYWSAAPAPIHTVEMQF</sequence>
<dbReference type="SMART" id="SM00369">
    <property type="entry name" value="LRR_TYP"/>
    <property type="match status" value="5"/>
</dbReference>
<dbReference type="Pfam" id="PF13855">
    <property type="entry name" value="LRR_8"/>
    <property type="match status" value="2"/>
</dbReference>
<evidence type="ECO:0000256" key="3">
    <source>
        <dbReference type="ARBA" id="ARBA00022737"/>
    </source>
</evidence>
<name>A0A8J2RX38_9CRUS</name>
<dbReference type="SUPFAM" id="SSF52058">
    <property type="entry name" value="L domain-like"/>
    <property type="match status" value="1"/>
</dbReference>
<dbReference type="InterPro" id="IPR050328">
    <property type="entry name" value="Dev_Immune_Receptor"/>
</dbReference>
<dbReference type="OrthoDB" id="1055097at2759"/>
<evidence type="ECO:0000256" key="4">
    <source>
        <dbReference type="SAM" id="SignalP"/>
    </source>
</evidence>
<dbReference type="EMBL" id="CAKKLH010000288">
    <property type="protein sequence ID" value="CAH0108872.1"/>
    <property type="molecule type" value="Genomic_DNA"/>
</dbReference>
<keyword evidence="3" id="KW-0677">Repeat</keyword>
<dbReference type="Proteomes" id="UP000789390">
    <property type="component" value="Unassembled WGS sequence"/>
</dbReference>
<dbReference type="InterPro" id="IPR003591">
    <property type="entry name" value="Leu-rich_rpt_typical-subtyp"/>
</dbReference>
<dbReference type="PANTHER" id="PTHR24373:SF275">
    <property type="entry name" value="TIR DOMAIN-CONTAINING PROTEIN"/>
    <property type="match status" value="1"/>
</dbReference>
<keyword evidence="1" id="KW-0433">Leucine-rich repeat</keyword>